<dbReference type="EMBL" id="JXLN01010659">
    <property type="protein sequence ID" value="KPM06096.1"/>
    <property type="molecule type" value="Genomic_DNA"/>
</dbReference>
<evidence type="ECO:0000313" key="3">
    <source>
        <dbReference type="Proteomes" id="UP000616769"/>
    </source>
</evidence>
<feature type="region of interest" description="Disordered" evidence="1">
    <location>
        <begin position="1"/>
        <end position="20"/>
    </location>
</feature>
<dbReference type="AlphaFoldDB" id="A0A132A550"/>
<evidence type="ECO:0000313" key="2">
    <source>
        <dbReference type="EMBL" id="KPM06096.1"/>
    </source>
</evidence>
<proteinExistence type="predicted"/>
<dbReference type="Proteomes" id="UP000616769">
    <property type="component" value="Unassembled WGS sequence"/>
</dbReference>
<dbReference type="VEuPathDB" id="VectorBase:SSCA001267"/>
<comment type="caution">
    <text evidence="2">The sequence shown here is derived from an EMBL/GenBank/DDBJ whole genome shotgun (WGS) entry which is preliminary data.</text>
</comment>
<organism evidence="2 3">
    <name type="scientific">Sarcoptes scabiei</name>
    <name type="common">Itch mite</name>
    <name type="synonym">Acarus scabiei</name>
    <dbReference type="NCBI Taxonomy" id="52283"/>
    <lineage>
        <taxon>Eukaryota</taxon>
        <taxon>Metazoa</taxon>
        <taxon>Ecdysozoa</taxon>
        <taxon>Arthropoda</taxon>
        <taxon>Chelicerata</taxon>
        <taxon>Arachnida</taxon>
        <taxon>Acari</taxon>
        <taxon>Acariformes</taxon>
        <taxon>Sarcoptiformes</taxon>
        <taxon>Astigmata</taxon>
        <taxon>Psoroptidia</taxon>
        <taxon>Sarcoptoidea</taxon>
        <taxon>Sarcoptidae</taxon>
        <taxon>Sarcoptinae</taxon>
        <taxon>Sarcoptes</taxon>
    </lineage>
</organism>
<sequence>MASGDEIIITTTNVSDPNETDLQEELDDEFDTDPYERHYHTISSPPCSSANKQLFGGHIPSSSAASSSSCHKSVIGFQWLSSSDQTKKKSKRPALNRLMTLRPPTHPLMLMRSNSTPSKHHPNSIFNSQNANNKIPLPSSLSNQKKASSPNRIHSKYFFHQNNYSDYFHCQFCGASTSPPSSTSSSSSSGSGSIYIDTFGKKSSPNQPSSPTSPRNPFGRSFSTETQYNLPQSSSKQTWNRRSVRYCKYKTKVLYHLFVCRFLY</sequence>
<accession>A0A132A550</accession>
<feature type="compositionally biased region" description="Polar residues" evidence="1">
    <location>
        <begin position="124"/>
        <end position="148"/>
    </location>
</feature>
<protein>
    <submittedName>
        <fullName evidence="2">Uncharacterized protein</fullName>
    </submittedName>
</protein>
<reference evidence="2 3" key="1">
    <citation type="journal article" date="2015" name="Parasit. Vectors">
        <title>Draft genome of the scabies mite.</title>
        <authorList>
            <person name="Rider S.D.Jr."/>
            <person name="Morgan M.S."/>
            <person name="Arlian L.G."/>
        </authorList>
    </citation>
    <scope>NUCLEOTIDE SEQUENCE [LARGE SCALE GENOMIC DNA]</scope>
    <source>
        <strain evidence="2">Arlian Lab</strain>
    </source>
</reference>
<feature type="compositionally biased region" description="Low complexity" evidence="1">
    <location>
        <begin position="181"/>
        <end position="193"/>
    </location>
</feature>
<evidence type="ECO:0000256" key="1">
    <source>
        <dbReference type="SAM" id="MobiDB-lite"/>
    </source>
</evidence>
<feature type="region of interest" description="Disordered" evidence="1">
    <location>
        <begin position="181"/>
        <end position="229"/>
    </location>
</feature>
<feature type="compositionally biased region" description="Low complexity" evidence="1">
    <location>
        <begin position="203"/>
        <end position="217"/>
    </location>
</feature>
<name>A0A132A550_SARSC</name>
<feature type="region of interest" description="Disordered" evidence="1">
    <location>
        <begin position="84"/>
        <end position="148"/>
    </location>
</feature>
<gene>
    <name evidence="2" type="ORF">QR98_0045690</name>
</gene>